<dbReference type="Proteomes" id="UP000076858">
    <property type="component" value="Unassembled WGS sequence"/>
</dbReference>
<dbReference type="AlphaFoldDB" id="A0A164W3E0"/>
<keyword evidence="2" id="KW-1185">Reference proteome</keyword>
<dbReference type="OrthoDB" id="6333512at2759"/>
<reference evidence="1 2" key="1">
    <citation type="submission" date="2016-03" db="EMBL/GenBank/DDBJ databases">
        <title>EvidentialGene: Evidence-directed Construction of Genes on Genomes.</title>
        <authorList>
            <person name="Gilbert D.G."/>
            <person name="Choi J.-H."/>
            <person name="Mockaitis K."/>
            <person name="Colbourne J."/>
            <person name="Pfrender M."/>
        </authorList>
    </citation>
    <scope>NUCLEOTIDE SEQUENCE [LARGE SCALE GENOMIC DNA]</scope>
    <source>
        <strain evidence="1 2">Xinb3</strain>
        <tissue evidence="1">Complete organism</tissue>
    </source>
</reference>
<gene>
    <name evidence="1" type="ORF">APZ42_022158</name>
</gene>
<name>A0A164W3E0_9CRUS</name>
<evidence type="ECO:0000313" key="1">
    <source>
        <dbReference type="EMBL" id="KZS12916.1"/>
    </source>
</evidence>
<sequence length="220" mass="23683">MRKVPLSFKVLLLFGLILGQHVTDAALKFKGKRRGGQTNHGLQLGGKRYKSGTHGSASVSKEYDGTSSVLAPQPLTAYTSSKVHLASVPIMALPSPHYSRTGYEIWNAGTEGSDHGRAIWHGGNPRPYGPSTYGPPRVHLTPEDLIIRPEEPSSWHAERISNAIIDSPSIRGPTGSHHLNSDPIAPGGQNKVGKLLALAIAYSYGVPTLPKIKSLLEEEM</sequence>
<comment type="caution">
    <text evidence="1">The sequence shown here is derived from an EMBL/GenBank/DDBJ whole genome shotgun (WGS) entry which is preliminary data.</text>
</comment>
<organism evidence="1 2">
    <name type="scientific">Daphnia magna</name>
    <dbReference type="NCBI Taxonomy" id="35525"/>
    <lineage>
        <taxon>Eukaryota</taxon>
        <taxon>Metazoa</taxon>
        <taxon>Ecdysozoa</taxon>
        <taxon>Arthropoda</taxon>
        <taxon>Crustacea</taxon>
        <taxon>Branchiopoda</taxon>
        <taxon>Diplostraca</taxon>
        <taxon>Cladocera</taxon>
        <taxon>Anomopoda</taxon>
        <taxon>Daphniidae</taxon>
        <taxon>Daphnia</taxon>
    </lineage>
</organism>
<evidence type="ECO:0000313" key="2">
    <source>
        <dbReference type="Proteomes" id="UP000076858"/>
    </source>
</evidence>
<proteinExistence type="predicted"/>
<dbReference type="EMBL" id="LRGB01001348">
    <property type="protein sequence ID" value="KZS12916.1"/>
    <property type="molecule type" value="Genomic_DNA"/>
</dbReference>
<accession>A0A164W3E0</accession>
<protein>
    <submittedName>
        <fullName evidence="1">Uncharacterized protein</fullName>
    </submittedName>
</protein>